<evidence type="ECO:0000313" key="2">
    <source>
        <dbReference type="Proteomes" id="UP000789901"/>
    </source>
</evidence>
<comment type="caution">
    <text evidence="1">The sequence shown here is derived from an EMBL/GenBank/DDBJ whole genome shotgun (WGS) entry which is preliminary data.</text>
</comment>
<reference evidence="1 2" key="1">
    <citation type="submission" date="2021-06" db="EMBL/GenBank/DDBJ databases">
        <authorList>
            <person name="Kallberg Y."/>
            <person name="Tangrot J."/>
            <person name="Rosling A."/>
        </authorList>
    </citation>
    <scope>NUCLEOTIDE SEQUENCE [LARGE SCALE GENOMIC DNA]</scope>
    <source>
        <strain evidence="1 2">120-4 pot B 10/14</strain>
    </source>
</reference>
<protein>
    <submittedName>
        <fullName evidence="1">46277_t:CDS:1</fullName>
    </submittedName>
</protein>
<evidence type="ECO:0000313" key="1">
    <source>
        <dbReference type="EMBL" id="CAG8735303.1"/>
    </source>
</evidence>
<keyword evidence="2" id="KW-1185">Reference proteome</keyword>
<dbReference type="EMBL" id="CAJVQB010009938">
    <property type="protein sequence ID" value="CAG8735303.1"/>
    <property type="molecule type" value="Genomic_DNA"/>
</dbReference>
<sequence length="132" mass="15393">MLNFLTAIHKGDLLSKSTIFKEQPQNAKIAPHMDKRIWKLMSPQAKETDKFLSKQQLEHNIQLRKELSSYRSLLDYLPNRFQLTGPPWHIHTIKEGYYPVLHLTPPINISSLDQYHIVPPELAGEIQKLLDK</sequence>
<name>A0ABN7V5X8_GIGMA</name>
<dbReference type="Proteomes" id="UP000789901">
    <property type="component" value="Unassembled WGS sequence"/>
</dbReference>
<proteinExistence type="predicted"/>
<organism evidence="1 2">
    <name type="scientific">Gigaspora margarita</name>
    <dbReference type="NCBI Taxonomy" id="4874"/>
    <lineage>
        <taxon>Eukaryota</taxon>
        <taxon>Fungi</taxon>
        <taxon>Fungi incertae sedis</taxon>
        <taxon>Mucoromycota</taxon>
        <taxon>Glomeromycotina</taxon>
        <taxon>Glomeromycetes</taxon>
        <taxon>Diversisporales</taxon>
        <taxon>Gigasporaceae</taxon>
        <taxon>Gigaspora</taxon>
    </lineage>
</organism>
<gene>
    <name evidence="1" type="ORF">GMARGA_LOCUS14786</name>
</gene>
<accession>A0ABN7V5X8</accession>